<comment type="caution">
    <text evidence="4">The sequence shown here is derived from an EMBL/GenBank/DDBJ whole genome shotgun (WGS) entry which is preliminary data.</text>
</comment>
<dbReference type="RefSeq" id="WP_344994632.1">
    <property type="nucleotide sequence ID" value="NZ_BAABFR010000025.1"/>
</dbReference>
<proteinExistence type="inferred from homology"/>
<dbReference type="InterPro" id="IPR036962">
    <property type="entry name" value="Glyco_hydro_3_N_sf"/>
</dbReference>
<dbReference type="Pfam" id="PF00933">
    <property type="entry name" value="Glyco_hydro_3"/>
    <property type="match status" value="1"/>
</dbReference>
<dbReference type="SMART" id="SM01217">
    <property type="entry name" value="Fn3_like"/>
    <property type="match status" value="1"/>
</dbReference>
<reference evidence="5" key="1">
    <citation type="journal article" date="2019" name="Int. J. Syst. Evol. Microbiol.">
        <title>The Global Catalogue of Microorganisms (GCM) 10K type strain sequencing project: providing services to taxonomists for standard genome sequencing and annotation.</title>
        <authorList>
            <consortium name="The Broad Institute Genomics Platform"/>
            <consortium name="The Broad Institute Genome Sequencing Center for Infectious Disease"/>
            <person name="Wu L."/>
            <person name="Ma J."/>
        </authorList>
    </citation>
    <scope>NUCLEOTIDE SEQUENCE [LARGE SCALE GENOMIC DNA]</scope>
    <source>
        <strain evidence="5">JCM 17688</strain>
    </source>
</reference>
<evidence type="ECO:0000256" key="1">
    <source>
        <dbReference type="ARBA" id="ARBA00005336"/>
    </source>
</evidence>
<dbReference type="SUPFAM" id="SSF52279">
    <property type="entry name" value="Beta-D-glucan exohydrolase, C-terminal domain"/>
    <property type="match status" value="1"/>
</dbReference>
<sequence length="828" mass="86571">MTTTRTDLEQLIADRVAGLTLEQKVRLLTGADFWSLYPEPAAGLRRLVVSDGPAGVRGETWDERSPSANVPSPTALAATWDLERVSAIGRIIAGEARRKGVDVVLAPTINLHRTPYGGRYFENYSEDPTLTAAIGAAYISGVQSGGVGATAKHFVANDTETDRFTYDAIIDERTLREVYLVPFEAAVRQAGVWAVMAAYNSVDGATMTESPLLREVLQGEWGFDGVTMTDWYAGRSLAAASAGLDLLMPGPTGPWGDALVAAVRAGEVPEGAVDDKVARILRLAARVGALDVTESAVPPSYTDGQVAAELRAAAADGFVLARNEAAASADSAAPLLPLRAVTRVAVVGPNATPGRNLGGGSATVYPAHVVSPLDGIRAALGDGVDVRYARGGRTTERDTPAPVEWLSTPDGETGVRLEFVDGDGAVLHTETRRATSFTWLGDVAPGVPLAAVAAVRARTTLRVPVAGTYRLGISGVGAFRLAADGMVLLDETVSLPEGADPVEAVMSPPQVAVEVALDPARPVELALSHPVATGGGFGDAAVSMLGFSLTADAEADADVELAEAETLAGWADVTIAVVGTTEEVESEGTDRRTLALPGRQDELVRRIVAANPRTVVVVNSGAPVLLPWADDVPAVLLAWFPGQEFGAALGDVLTGVAEPGGRLASTWPLDEEGLPSTTPVDGRQCYEEGLHIGYRAYQRDGRTPRFPFGHGLGYTGFQLGCATIVPAGEGVRIDVPVRNTGDRRGKIVVQVFASRPDSALERPVRWLAGFATARVDAAAEATVTVDIPARAFQHWDAAAGEWATEPGMFALEAGTSIADLGPAVTVTR</sequence>
<dbReference type="Gene3D" id="3.40.50.1700">
    <property type="entry name" value="Glycoside hydrolase family 3 C-terminal domain"/>
    <property type="match status" value="1"/>
</dbReference>
<evidence type="ECO:0000313" key="4">
    <source>
        <dbReference type="EMBL" id="GAA4391373.1"/>
    </source>
</evidence>
<dbReference type="Pfam" id="PF01915">
    <property type="entry name" value="Glyco_hydro_3_C"/>
    <property type="match status" value="1"/>
</dbReference>
<dbReference type="Gene3D" id="2.60.40.10">
    <property type="entry name" value="Immunoglobulins"/>
    <property type="match status" value="1"/>
</dbReference>
<protein>
    <submittedName>
        <fullName evidence="4">Glycoside hydrolase family 3 C-terminal domain-containing protein</fullName>
    </submittedName>
</protein>
<evidence type="ECO:0000256" key="2">
    <source>
        <dbReference type="ARBA" id="ARBA00022801"/>
    </source>
</evidence>
<evidence type="ECO:0000259" key="3">
    <source>
        <dbReference type="PROSITE" id="PS51820"/>
    </source>
</evidence>
<dbReference type="SUPFAM" id="SSF51445">
    <property type="entry name" value="(Trans)glycosidases"/>
    <property type="match status" value="1"/>
</dbReference>
<organism evidence="4 5">
    <name type="scientific">Tsukamurella soli</name>
    <dbReference type="NCBI Taxonomy" id="644556"/>
    <lineage>
        <taxon>Bacteria</taxon>
        <taxon>Bacillati</taxon>
        <taxon>Actinomycetota</taxon>
        <taxon>Actinomycetes</taxon>
        <taxon>Mycobacteriales</taxon>
        <taxon>Tsukamurellaceae</taxon>
        <taxon>Tsukamurella</taxon>
    </lineage>
</organism>
<dbReference type="EMBL" id="BAABFR010000025">
    <property type="protein sequence ID" value="GAA4391373.1"/>
    <property type="molecule type" value="Genomic_DNA"/>
</dbReference>
<feature type="domain" description="PA14" evidence="3">
    <location>
        <begin position="410"/>
        <end position="560"/>
    </location>
</feature>
<dbReference type="PANTHER" id="PTHR42715:SF10">
    <property type="entry name" value="BETA-GLUCOSIDASE"/>
    <property type="match status" value="1"/>
</dbReference>
<dbReference type="Gene3D" id="3.20.20.300">
    <property type="entry name" value="Glycoside hydrolase, family 3, N-terminal domain"/>
    <property type="match status" value="1"/>
</dbReference>
<evidence type="ECO:0000313" key="5">
    <source>
        <dbReference type="Proteomes" id="UP001500635"/>
    </source>
</evidence>
<dbReference type="InterPro" id="IPR017853">
    <property type="entry name" value="GH"/>
</dbReference>
<dbReference type="GO" id="GO:0016787">
    <property type="term" value="F:hydrolase activity"/>
    <property type="evidence" value="ECO:0007669"/>
    <property type="project" value="UniProtKB-KW"/>
</dbReference>
<dbReference type="Proteomes" id="UP001500635">
    <property type="component" value="Unassembled WGS sequence"/>
</dbReference>
<name>A0ABP8JIU5_9ACTN</name>
<dbReference type="PANTHER" id="PTHR42715">
    <property type="entry name" value="BETA-GLUCOSIDASE"/>
    <property type="match status" value="1"/>
</dbReference>
<keyword evidence="5" id="KW-1185">Reference proteome</keyword>
<dbReference type="InterPro" id="IPR026891">
    <property type="entry name" value="Fn3-like"/>
</dbReference>
<dbReference type="InterPro" id="IPR050288">
    <property type="entry name" value="Cellulose_deg_GH3"/>
</dbReference>
<dbReference type="InterPro" id="IPR037524">
    <property type="entry name" value="PA14/GLEYA"/>
</dbReference>
<comment type="similarity">
    <text evidence="1">Belongs to the glycosyl hydrolase 3 family.</text>
</comment>
<dbReference type="InterPro" id="IPR002772">
    <property type="entry name" value="Glyco_hydro_3_C"/>
</dbReference>
<gene>
    <name evidence="4" type="ORF">GCM10023147_20250</name>
</gene>
<dbReference type="Gene3D" id="2.60.120.260">
    <property type="entry name" value="Galactose-binding domain-like"/>
    <property type="match status" value="1"/>
</dbReference>
<keyword evidence="2 4" id="KW-0378">Hydrolase</keyword>
<accession>A0ABP8JIU5</accession>
<dbReference type="InterPro" id="IPR013783">
    <property type="entry name" value="Ig-like_fold"/>
</dbReference>
<dbReference type="PRINTS" id="PR00133">
    <property type="entry name" value="GLHYDRLASE3"/>
</dbReference>
<dbReference type="Pfam" id="PF14310">
    <property type="entry name" value="Fn3-like"/>
    <property type="match status" value="1"/>
</dbReference>
<dbReference type="InterPro" id="IPR036881">
    <property type="entry name" value="Glyco_hydro_3_C_sf"/>
</dbReference>
<dbReference type="PROSITE" id="PS51820">
    <property type="entry name" value="PA14"/>
    <property type="match status" value="1"/>
</dbReference>
<dbReference type="InterPro" id="IPR001764">
    <property type="entry name" value="Glyco_hydro_3_N"/>
</dbReference>